<accession>A0A5R9F3M6</accession>
<evidence type="ECO:0000313" key="2">
    <source>
        <dbReference type="EMBL" id="TLS35044.1"/>
    </source>
</evidence>
<dbReference type="InterPro" id="IPR036259">
    <property type="entry name" value="MFS_trans_sf"/>
</dbReference>
<sequence length="440" mass="50455">MKKQKLFFKIKNSFWFIPVVYSLCTILFVSVGAWFDFSMIEWKRYIPELLLASNAIAKQLYGPLITAILTMTTISFSTIMVVLTTYSSQFSPRALQNFISDKFTQHVLGVFVSGFLFALLNMFLLSGENNTVLITPLITLIVAICCLIFFILFINHSARWIQVNNLISEIMKKSVDKINDDEGLNSVKHKAEIEDEKEAELLKKNKLLIYSDKNGYVEYVKFSQLVKEASNSSIVIKLNAKVGQYVRKGTLLATCWTDEYSDVDFENILPTIVIGSNQSSIQDAEFSIQKLVEIALRAVSPAINDPHTAINCTNRIGTVLAVTAKKQPPARYLFDEENNLRVIINTKTFQEYLYKAFYQIRIYGRNDVSVMNGVLESLTIIAENQKREIKNEVWKFHDYILTAINTKHLHELDKQLVNETLSKLAITCEKENRFWNEDRL</sequence>
<organism evidence="2 3">
    <name type="scientific">Exobacillus caeni</name>
    <dbReference type="NCBI Taxonomy" id="2574798"/>
    <lineage>
        <taxon>Bacteria</taxon>
        <taxon>Bacillati</taxon>
        <taxon>Bacillota</taxon>
        <taxon>Bacilli</taxon>
        <taxon>Bacillales</taxon>
        <taxon>Guptibacillaceae</taxon>
        <taxon>Exobacillus</taxon>
    </lineage>
</organism>
<keyword evidence="1" id="KW-0472">Membrane</keyword>
<gene>
    <name evidence="2" type="ORF">FCL54_22565</name>
</gene>
<keyword evidence="1" id="KW-0812">Transmembrane</keyword>
<dbReference type="InterPro" id="IPR018723">
    <property type="entry name" value="DUF2254_membrane"/>
</dbReference>
<dbReference type="OrthoDB" id="2955631at2"/>
<evidence type="ECO:0000256" key="1">
    <source>
        <dbReference type="SAM" id="Phobius"/>
    </source>
</evidence>
<proteinExistence type="predicted"/>
<feature type="transmembrane region" description="Helical" evidence="1">
    <location>
        <begin position="132"/>
        <end position="154"/>
    </location>
</feature>
<feature type="transmembrane region" description="Helical" evidence="1">
    <location>
        <begin position="12"/>
        <end position="35"/>
    </location>
</feature>
<feature type="transmembrane region" description="Helical" evidence="1">
    <location>
        <begin position="60"/>
        <end position="86"/>
    </location>
</feature>
<keyword evidence="3" id="KW-1185">Reference proteome</keyword>
<comment type="caution">
    <text evidence="2">The sequence shown here is derived from an EMBL/GenBank/DDBJ whole genome shotgun (WGS) entry which is preliminary data.</text>
</comment>
<reference evidence="2 3" key="1">
    <citation type="submission" date="2019-04" db="EMBL/GenBank/DDBJ databases">
        <title>Bacillus caeni sp. nov., a bacterium isolated from mangrove sediment.</title>
        <authorList>
            <person name="Huang H."/>
            <person name="Mo K."/>
            <person name="Hu Y."/>
        </authorList>
    </citation>
    <scope>NUCLEOTIDE SEQUENCE [LARGE SCALE GENOMIC DNA]</scope>
    <source>
        <strain evidence="2 3">HB172195</strain>
    </source>
</reference>
<keyword evidence="1" id="KW-1133">Transmembrane helix</keyword>
<feature type="transmembrane region" description="Helical" evidence="1">
    <location>
        <begin position="107"/>
        <end position="126"/>
    </location>
</feature>
<evidence type="ECO:0000313" key="3">
    <source>
        <dbReference type="Proteomes" id="UP000308230"/>
    </source>
</evidence>
<dbReference type="EMBL" id="SWLG01000031">
    <property type="protein sequence ID" value="TLS35044.1"/>
    <property type="molecule type" value="Genomic_DNA"/>
</dbReference>
<dbReference type="AlphaFoldDB" id="A0A5R9F3M6"/>
<protein>
    <submittedName>
        <fullName evidence="2">DUF2254 domain-containing protein</fullName>
    </submittedName>
</protein>
<dbReference type="Proteomes" id="UP000308230">
    <property type="component" value="Unassembled WGS sequence"/>
</dbReference>
<dbReference type="RefSeq" id="WP_138129563.1">
    <property type="nucleotide sequence ID" value="NZ_SWLG01000031.1"/>
</dbReference>
<dbReference type="Pfam" id="PF10011">
    <property type="entry name" value="DUF2254"/>
    <property type="match status" value="1"/>
</dbReference>
<name>A0A5R9F3M6_9BACL</name>
<dbReference type="Gene3D" id="1.20.1250.20">
    <property type="entry name" value="MFS general substrate transporter like domains"/>
    <property type="match status" value="1"/>
</dbReference>